<gene>
    <name evidence="3" type="ORF">G9U52_23425</name>
</gene>
<evidence type="ECO:0000313" key="3">
    <source>
        <dbReference type="EMBL" id="NHN32775.1"/>
    </source>
</evidence>
<dbReference type="SMART" id="SM00822">
    <property type="entry name" value="PKS_KR"/>
    <property type="match status" value="1"/>
</dbReference>
<dbReference type="EMBL" id="JAAOIW010000009">
    <property type="protein sequence ID" value="NHN32775.1"/>
    <property type="molecule type" value="Genomic_DNA"/>
</dbReference>
<dbReference type="Gene3D" id="3.40.50.720">
    <property type="entry name" value="NAD(P)-binding Rossmann-like Domain"/>
    <property type="match status" value="1"/>
</dbReference>
<reference evidence="3" key="1">
    <citation type="submission" date="2020-03" db="EMBL/GenBank/DDBJ databases">
        <title>Draft sequencing of Paenibacilllus sp. S3N08.</title>
        <authorList>
            <person name="Kim D.-U."/>
        </authorList>
    </citation>
    <scope>NUCLEOTIDE SEQUENCE</scope>
    <source>
        <strain evidence="3">S3N08</strain>
    </source>
</reference>
<dbReference type="SUPFAM" id="SSF51735">
    <property type="entry name" value="NAD(P)-binding Rossmann-fold domains"/>
    <property type="match status" value="1"/>
</dbReference>
<dbReference type="NCBIfam" id="NF005559">
    <property type="entry name" value="PRK07231.1"/>
    <property type="match status" value="1"/>
</dbReference>
<evidence type="ECO:0000259" key="2">
    <source>
        <dbReference type="SMART" id="SM00822"/>
    </source>
</evidence>
<dbReference type="Proteomes" id="UP001165962">
    <property type="component" value="Unassembled WGS sequence"/>
</dbReference>
<dbReference type="InterPro" id="IPR057326">
    <property type="entry name" value="KR_dom"/>
</dbReference>
<dbReference type="RefSeq" id="WP_166153074.1">
    <property type="nucleotide sequence ID" value="NZ_JAAOIW010000009.1"/>
</dbReference>
<comment type="similarity">
    <text evidence="1">Belongs to the short-chain dehydrogenases/reductases (SDR) family.</text>
</comment>
<dbReference type="PRINTS" id="PR00080">
    <property type="entry name" value="SDRFAMILY"/>
</dbReference>
<dbReference type="PROSITE" id="PS00061">
    <property type="entry name" value="ADH_SHORT"/>
    <property type="match status" value="1"/>
</dbReference>
<evidence type="ECO:0000256" key="1">
    <source>
        <dbReference type="ARBA" id="ARBA00006484"/>
    </source>
</evidence>
<dbReference type="PANTHER" id="PTHR42760">
    <property type="entry name" value="SHORT-CHAIN DEHYDROGENASES/REDUCTASES FAMILY MEMBER"/>
    <property type="match status" value="1"/>
</dbReference>
<proteinExistence type="inferred from homology"/>
<evidence type="ECO:0000313" key="4">
    <source>
        <dbReference type="Proteomes" id="UP001165962"/>
    </source>
</evidence>
<dbReference type="PRINTS" id="PR00081">
    <property type="entry name" value="GDHRDH"/>
</dbReference>
<dbReference type="InterPro" id="IPR020904">
    <property type="entry name" value="Sc_DH/Rdtase_CS"/>
</dbReference>
<dbReference type="InterPro" id="IPR036291">
    <property type="entry name" value="NAD(P)-bd_dom_sf"/>
</dbReference>
<accession>A0ABX0JGI3</accession>
<protein>
    <submittedName>
        <fullName evidence="3">SDR family oxidoreductase</fullName>
    </submittedName>
</protein>
<sequence length="252" mass="26725">MRLDGKVALITGGSTGIGEAVTERFVREGARVAIIGRDRARLERTVENIGSGGGKVIGIVGDVQYAKDVQRMVEDTLNLWKQIDVLVNNAGICSPAPFLELSEDEWDRHMAINLKGSFLVGQQVARVMVKQDTGGSIINMSSVNGLAAEADQAHYNATKGGINLLSMSMALELAPLGVRVNALCPGFIETRLTKPLIDNPAAFGPYLQTIPMGRVGTPADIASAALFLASNDSAYMTGHCMVVDGGQLIKLS</sequence>
<comment type="caution">
    <text evidence="3">The sequence shown here is derived from an EMBL/GenBank/DDBJ whole genome shotgun (WGS) entry which is preliminary data.</text>
</comment>
<feature type="domain" description="Ketoreductase" evidence="2">
    <location>
        <begin position="6"/>
        <end position="190"/>
    </location>
</feature>
<dbReference type="Pfam" id="PF13561">
    <property type="entry name" value="adh_short_C2"/>
    <property type="match status" value="1"/>
</dbReference>
<keyword evidence="4" id="KW-1185">Reference proteome</keyword>
<dbReference type="CDD" id="cd05233">
    <property type="entry name" value="SDR_c"/>
    <property type="match status" value="1"/>
</dbReference>
<organism evidence="3 4">
    <name type="scientific">Paenibacillus agricola</name>
    <dbReference type="NCBI Taxonomy" id="2716264"/>
    <lineage>
        <taxon>Bacteria</taxon>
        <taxon>Bacillati</taxon>
        <taxon>Bacillota</taxon>
        <taxon>Bacilli</taxon>
        <taxon>Bacillales</taxon>
        <taxon>Paenibacillaceae</taxon>
        <taxon>Paenibacillus</taxon>
    </lineage>
</organism>
<dbReference type="InterPro" id="IPR002347">
    <property type="entry name" value="SDR_fam"/>
</dbReference>
<name>A0ABX0JGI3_9BACL</name>